<protein>
    <submittedName>
        <fullName evidence="5">5-amino-6-(5-phosphoribosylamino)uracil reductase</fullName>
    </submittedName>
</protein>
<dbReference type="InterPro" id="IPR050765">
    <property type="entry name" value="Riboflavin_Biosynth_HTPR"/>
</dbReference>
<proteinExistence type="predicted"/>
<dbReference type="Pfam" id="PF01872">
    <property type="entry name" value="RibD_C"/>
    <property type="match status" value="1"/>
</dbReference>
<evidence type="ECO:0000313" key="6">
    <source>
        <dbReference type="Proteomes" id="UP000433577"/>
    </source>
</evidence>
<dbReference type="PANTHER" id="PTHR38011:SF7">
    <property type="entry name" value="2,5-DIAMINO-6-RIBOSYLAMINO-4(3H)-PYRIMIDINONE 5'-PHOSPHATE REDUCTASE"/>
    <property type="match status" value="1"/>
</dbReference>
<keyword evidence="3" id="KW-0560">Oxidoreductase</keyword>
<accession>A0A7Z2GKF0</accession>
<dbReference type="InterPro" id="IPR024072">
    <property type="entry name" value="DHFR-like_dom_sf"/>
</dbReference>
<name>A0A7Z2GKF0_9BURK</name>
<evidence type="ECO:0000259" key="4">
    <source>
        <dbReference type="Pfam" id="PF01872"/>
    </source>
</evidence>
<evidence type="ECO:0000256" key="2">
    <source>
        <dbReference type="ARBA" id="ARBA00022857"/>
    </source>
</evidence>
<dbReference type="GO" id="GO:0009231">
    <property type="term" value="P:riboflavin biosynthetic process"/>
    <property type="evidence" value="ECO:0007669"/>
    <property type="project" value="InterPro"/>
</dbReference>
<dbReference type="RefSeq" id="WP_158952094.1">
    <property type="nucleotide sequence ID" value="NZ_CP046914.1"/>
</dbReference>
<dbReference type="InterPro" id="IPR002734">
    <property type="entry name" value="RibDG_C"/>
</dbReference>
<evidence type="ECO:0000313" key="5">
    <source>
        <dbReference type="EMBL" id="QGZ63100.1"/>
    </source>
</evidence>
<feature type="domain" description="Bacterial bifunctional deaminase-reductase C-terminal" evidence="4">
    <location>
        <begin position="3"/>
        <end position="220"/>
    </location>
</feature>
<dbReference type="GO" id="GO:0008703">
    <property type="term" value="F:5-amino-6-(5-phosphoribosylamino)uracil reductase activity"/>
    <property type="evidence" value="ECO:0007669"/>
    <property type="project" value="InterPro"/>
</dbReference>
<sequence length="238" mass="25712">MRPRIICHMMSSIDGKLHPSRYSMPHGFDRRHFVTQYENVAASLGGDGWLVGRVTMAEIVKDERSASIATGATGTREAWLNPERKPTFAIGLDPDGKLHYPRPTVGEEQIAAVLGEHVSDAYLAELRQSGVSYVFAGKDGHDLQAGVEALGNTLGIKTLLLEGGAGINAAFLKAGLIDELSVLICPGIDGVRGVQTIFEGPEENRPGYGQSLAFQSVETLEGGSVWLRYRVEHGERAN</sequence>
<keyword evidence="6" id="KW-1185">Reference proteome</keyword>
<organism evidence="5 6">
    <name type="scientific">Paraburkholderia acidisoli</name>
    <dbReference type="NCBI Taxonomy" id="2571748"/>
    <lineage>
        <taxon>Bacteria</taxon>
        <taxon>Pseudomonadati</taxon>
        <taxon>Pseudomonadota</taxon>
        <taxon>Betaproteobacteria</taxon>
        <taxon>Burkholderiales</taxon>
        <taxon>Burkholderiaceae</taxon>
        <taxon>Paraburkholderia</taxon>
    </lineage>
</organism>
<reference evidence="5 6" key="1">
    <citation type="submission" date="2019-12" db="EMBL/GenBank/DDBJ databases">
        <title>Paraburkholderia acidiphila 7Q-K02 sp. nov and Paraburkholderia acidisoli DHF22 sp. nov., two strains isolated from forest soil.</title>
        <authorList>
            <person name="Gao Z."/>
            <person name="Qiu L."/>
        </authorList>
    </citation>
    <scope>NUCLEOTIDE SEQUENCE [LARGE SCALE GENOMIC DNA]</scope>
    <source>
        <strain evidence="5 6">DHF22</strain>
    </source>
</reference>
<dbReference type="SUPFAM" id="SSF53597">
    <property type="entry name" value="Dihydrofolate reductase-like"/>
    <property type="match status" value="1"/>
</dbReference>
<keyword evidence="2" id="KW-0521">NADP</keyword>
<dbReference type="PANTHER" id="PTHR38011">
    <property type="entry name" value="DIHYDROFOLATE REDUCTASE FAMILY PROTEIN (AFU_ORTHOLOGUE AFUA_8G06820)"/>
    <property type="match status" value="1"/>
</dbReference>
<dbReference type="OrthoDB" id="9800865at2"/>
<dbReference type="AlphaFoldDB" id="A0A7Z2GKF0"/>
<comment type="pathway">
    <text evidence="1">Cofactor biosynthesis; riboflavin biosynthesis.</text>
</comment>
<dbReference type="Proteomes" id="UP000433577">
    <property type="component" value="Chromosome 2"/>
</dbReference>
<gene>
    <name evidence="5" type="ORF">FAZ98_14860</name>
</gene>
<dbReference type="KEGG" id="pacs:FAZ98_14860"/>
<dbReference type="EMBL" id="CP046914">
    <property type="protein sequence ID" value="QGZ63100.1"/>
    <property type="molecule type" value="Genomic_DNA"/>
</dbReference>
<dbReference type="Gene3D" id="3.40.430.10">
    <property type="entry name" value="Dihydrofolate Reductase, subunit A"/>
    <property type="match status" value="1"/>
</dbReference>
<evidence type="ECO:0000256" key="3">
    <source>
        <dbReference type="ARBA" id="ARBA00023002"/>
    </source>
</evidence>
<evidence type="ECO:0000256" key="1">
    <source>
        <dbReference type="ARBA" id="ARBA00005104"/>
    </source>
</evidence>